<dbReference type="Proteomes" id="UP000199421">
    <property type="component" value="Unassembled WGS sequence"/>
</dbReference>
<dbReference type="Gene3D" id="2.40.170.20">
    <property type="entry name" value="TonB-dependent receptor, beta-barrel domain"/>
    <property type="match status" value="1"/>
</dbReference>
<dbReference type="Pfam" id="PF07715">
    <property type="entry name" value="Plug"/>
    <property type="match status" value="1"/>
</dbReference>
<dbReference type="NCBIfam" id="TIGR04057">
    <property type="entry name" value="SusC_RagA_signa"/>
    <property type="match status" value="1"/>
</dbReference>
<evidence type="ECO:0000313" key="11">
    <source>
        <dbReference type="Proteomes" id="UP000199421"/>
    </source>
</evidence>
<dbReference type="NCBIfam" id="TIGR04056">
    <property type="entry name" value="OMP_RagA_SusC"/>
    <property type="match status" value="1"/>
</dbReference>
<gene>
    <name evidence="10" type="ORF">SAMN05661044_01826</name>
</gene>
<dbReference type="PROSITE" id="PS52016">
    <property type="entry name" value="TONB_DEPENDENT_REC_3"/>
    <property type="match status" value="1"/>
</dbReference>
<keyword evidence="5 7" id="KW-0472">Membrane</keyword>
<reference evidence="11" key="1">
    <citation type="submission" date="2016-10" db="EMBL/GenBank/DDBJ databases">
        <authorList>
            <person name="Varghese N."/>
            <person name="Submissions S."/>
        </authorList>
    </citation>
    <scope>NUCLEOTIDE SEQUENCE [LARGE SCALE GENOMIC DNA]</scope>
    <source>
        <strain evidence="11">DSM 18733</strain>
    </source>
</reference>
<organism evidence="10 11">
    <name type="scientific">Olivibacter domesticus</name>
    <name type="common">Pseudosphingobacterium domesticum</name>
    <dbReference type="NCBI Taxonomy" id="407022"/>
    <lineage>
        <taxon>Bacteria</taxon>
        <taxon>Pseudomonadati</taxon>
        <taxon>Bacteroidota</taxon>
        <taxon>Sphingobacteriia</taxon>
        <taxon>Sphingobacteriales</taxon>
        <taxon>Sphingobacteriaceae</taxon>
        <taxon>Olivibacter</taxon>
    </lineage>
</organism>
<dbReference type="InterPro" id="IPR036942">
    <property type="entry name" value="Beta-barrel_TonB_sf"/>
</dbReference>
<keyword evidence="2 7" id="KW-0813">Transport</keyword>
<dbReference type="OrthoDB" id="9768177at2"/>
<dbReference type="STRING" id="407022.SAMN05661044_01826"/>
<feature type="chain" id="PRO_5011462791" evidence="8">
    <location>
        <begin position="37"/>
        <end position="1031"/>
    </location>
</feature>
<dbReference type="AlphaFoldDB" id="A0A1H7M124"/>
<evidence type="ECO:0000256" key="8">
    <source>
        <dbReference type="SAM" id="SignalP"/>
    </source>
</evidence>
<keyword evidence="6 7" id="KW-0998">Cell outer membrane</keyword>
<evidence type="ECO:0000256" key="4">
    <source>
        <dbReference type="ARBA" id="ARBA00022692"/>
    </source>
</evidence>
<dbReference type="FunFam" id="2.170.130.10:FF:000008">
    <property type="entry name" value="SusC/RagA family TonB-linked outer membrane protein"/>
    <property type="match status" value="1"/>
</dbReference>
<keyword evidence="8" id="KW-0732">Signal</keyword>
<dbReference type="EMBL" id="FOAF01000001">
    <property type="protein sequence ID" value="SEL04789.1"/>
    <property type="molecule type" value="Genomic_DNA"/>
</dbReference>
<dbReference type="GO" id="GO:0009279">
    <property type="term" value="C:cell outer membrane"/>
    <property type="evidence" value="ECO:0007669"/>
    <property type="project" value="UniProtKB-SubCell"/>
</dbReference>
<evidence type="ECO:0000256" key="7">
    <source>
        <dbReference type="PROSITE-ProRule" id="PRU01360"/>
    </source>
</evidence>
<keyword evidence="3 7" id="KW-1134">Transmembrane beta strand</keyword>
<comment type="subcellular location">
    <subcellularLocation>
        <location evidence="1 7">Cell outer membrane</location>
        <topology evidence="1 7">Multi-pass membrane protein</topology>
    </subcellularLocation>
</comment>
<dbReference type="Pfam" id="PF13715">
    <property type="entry name" value="CarbopepD_reg_2"/>
    <property type="match status" value="1"/>
</dbReference>
<evidence type="ECO:0000256" key="3">
    <source>
        <dbReference type="ARBA" id="ARBA00022452"/>
    </source>
</evidence>
<evidence type="ECO:0000256" key="6">
    <source>
        <dbReference type="ARBA" id="ARBA00023237"/>
    </source>
</evidence>
<dbReference type="InterPro" id="IPR023997">
    <property type="entry name" value="TonB-dep_OMP_SusC/RagA_CS"/>
</dbReference>
<dbReference type="SUPFAM" id="SSF49464">
    <property type="entry name" value="Carboxypeptidase regulatory domain-like"/>
    <property type="match status" value="1"/>
</dbReference>
<dbReference type="InterPro" id="IPR037066">
    <property type="entry name" value="Plug_dom_sf"/>
</dbReference>
<evidence type="ECO:0000259" key="9">
    <source>
        <dbReference type="Pfam" id="PF07715"/>
    </source>
</evidence>
<name>A0A1H7M124_OLID1</name>
<evidence type="ECO:0000256" key="5">
    <source>
        <dbReference type="ARBA" id="ARBA00023136"/>
    </source>
</evidence>
<dbReference type="Gene3D" id="2.170.130.10">
    <property type="entry name" value="TonB-dependent receptor, plug domain"/>
    <property type="match status" value="1"/>
</dbReference>
<evidence type="ECO:0000256" key="2">
    <source>
        <dbReference type="ARBA" id="ARBA00022448"/>
    </source>
</evidence>
<evidence type="ECO:0000256" key="1">
    <source>
        <dbReference type="ARBA" id="ARBA00004571"/>
    </source>
</evidence>
<sequence length="1031" mass="112879">MKYCNIIKCRFPCLAALKYKVFIFLFCCISFQSIMAQQNQKNINGVVSDQTGKPLNGVSVAIVGKAGKGTSTNKEGVYQIPVVLGDRLRFTFVGHQTKEILIEKFDALNVQLNADNQALDEVVVVGYGTQKRSNITGAIASLSADDIVSEGFNNIGQAIQGKVAGVQIESGGGNPGSGVRVLIRGTGSLNNNNPLYIVDGVQVDNINNIAPNDIASMDILKDASAAAIYGSRAANGVVLVTTKGGTTGSNNISLLANYGLQNLAKRLDVLNAAEWAQVSNAAHDNAGLARLDIANNYAELADVDWQDEVFTTAPMQNYNLNANGGGENFHYNISGDYFGQDGIVRKTYYERYNLRIKTDFTKGRLKVGETVILSNEKWRNMANGWGGQGGGPVGASLKMIPVFNVYDPTAEGGYGGAYGPVMNVANPVAQLNLEKPEVYATNAVINAYAQFNILEGLNYKYNAGYTRTYGRNFTYQYPYEVGTLFINRMANLSESRNEKSTVLQEHTLTYDKDFNKHQIQAMAGYTYQNTNYRSLSGSKSGMPRGIEVIDAGTTNTVAGSNAWENTLISYFGRAIYTYDDRYTLTAILRRDGSSRFGNAYKYGNFPSVAAAWNISNEPFFNHSNTVLTTLKLRAGYGELGNQEIADYQFLANINPNINYVIGADQHLMPGATQLAFATPDIRWENSVTYNAGLDIGLFNNNLSIIADYFVKDSKDILLQVPIPLSTGASAQSPYLNAGSIRNRGFEADIAYNKQEGDFHYGVNATFSTVSNEVLELGTGSQQIFGGRPTHHGANATVTQAGWPVGAFYLIKTAGIFQSQEEVEAHNVNGQLIQPNAKPGDIRFTDANGDGRIDQNDRQYVGSPAPKFSFGLGGNAQWKNIDINLFFQGTYGNKIYNGLRQDLEGMSAEFNYAKSTLNAWTPENRNTDIPRAVINDPNLNSQTSDRFLENGSYLRLRTLQMGYTFSETLSERLKISKCRIYVSFDNLFTITKYKGYNPDLGRAGSILDRGVDYGHIAYPLARTSMLGVQISF</sequence>
<proteinExistence type="inferred from homology"/>
<dbReference type="InterPro" id="IPR008969">
    <property type="entry name" value="CarboxyPept-like_regulatory"/>
</dbReference>
<dbReference type="InterPro" id="IPR023996">
    <property type="entry name" value="TonB-dep_OMP_SusC/RagA"/>
</dbReference>
<dbReference type="Gene3D" id="2.60.40.1120">
    <property type="entry name" value="Carboxypeptidase-like, regulatory domain"/>
    <property type="match status" value="1"/>
</dbReference>
<keyword evidence="11" id="KW-1185">Reference proteome</keyword>
<feature type="signal peptide" evidence="8">
    <location>
        <begin position="1"/>
        <end position="36"/>
    </location>
</feature>
<evidence type="ECO:0000313" key="10">
    <source>
        <dbReference type="EMBL" id="SEL04789.1"/>
    </source>
</evidence>
<dbReference type="SUPFAM" id="SSF56935">
    <property type="entry name" value="Porins"/>
    <property type="match status" value="1"/>
</dbReference>
<dbReference type="InterPro" id="IPR039426">
    <property type="entry name" value="TonB-dep_rcpt-like"/>
</dbReference>
<comment type="similarity">
    <text evidence="7">Belongs to the TonB-dependent receptor family.</text>
</comment>
<keyword evidence="4 7" id="KW-0812">Transmembrane</keyword>
<protein>
    <submittedName>
        <fullName evidence="10">TonB-linked outer membrane protein, SusC/RagA family</fullName>
    </submittedName>
</protein>
<dbReference type="InterPro" id="IPR012910">
    <property type="entry name" value="Plug_dom"/>
</dbReference>
<feature type="domain" description="TonB-dependent receptor plug" evidence="9">
    <location>
        <begin position="133"/>
        <end position="237"/>
    </location>
</feature>
<accession>A0A1H7M124</accession>